<dbReference type="RefSeq" id="WP_137615068.1">
    <property type="nucleotide sequence ID" value="NZ_BJDI01000001.1"/>
</dbReference>
<dbReference type="EMBL" id="JBHSSE010000003">
    <property type="protein sequence ID" value="MFC6200773.1"/>
    <property type="molecule type" value="Genomic_DNA"/>
</dbReference>
<evidence type="ECO:0000256" key="1">
    <source>
        <dbReference type="SAM" id="MobiDB-lite"/>
    </source>
</evidence>
<comment type="caution">
    <text evidence="2">The sequence shown here is derived from an EMBL/GenBank/DDBJ whole genome shotgun (WGS) entry which is preliminary data.</text>
</comment>
<evidence type="ECO:0000313" key="2">
    <source>
        <dbReference type="EMBL" id="MFC6200773.1"/>
    </source>
</evidence>
<protein>
    <submittedName>
        <fullName evidence="2">Uncharacterized protein</fullName>
    </submittedName>
</protein>
<gene>
    <name evidence="2" type="ORF">ACFP1L_02535</name>
</gene>
<organism evidence="2 3">
    <name type="scientific">Lactiplantibacillus nangangensis</name>
    <dbReference type="NCBI Taxonomy" id="2559917"/>
    <lineage>
        <taxon>Bacteria</taxon>
        <taxon>Bacillati</taxon>
        <taxon>Bacillota</taxon>
        <taxon>Bacilli</taxon>
        <taxon>Lactobacillales</taxon>
        <taxon>Lactobacillaceae</taxon>
        <taxon>Lactiplantibacillus</taxon>
    </lineage>
</organism>
<name>A0ABW1SGX7_9LACO</name>
<keyword evidence="3" id="KW-1185">Reference proteome</keyword>
<evidence type="ECO:0000313" key="3">
    <source>
        <dbReference type="Proteomes" id="UP001596171"/>
    </source>
</evidence>
<accession>A0ABW1SGX7</accession>
<proteinExistence type="predicted"/>
<sequence length="351" mass="40538">MPTNNEITKYWSDFQQADEYKACQDYPTQQVKATVVTFMQSLHTSFKKLRLSDIKAMFEDLWGMTLMDDNSNALPFFKMTYQILVAFLQYLITNQKIEVSESELTTFLESFEEENGLFSDDYYGDDDWDWTDDFPDRDINQDPHLANWQARTAQDIQDYTDGWLTAYYQSKAWQQRPDGVDQEFLTVVVNALVERGYDHYRKTPKSWTKSVLVAILATTMVDDFDFSEAELQAIVPMLNQFLAFVASQGWLNAKRAANYQRYLQSGVAKMLAAAEKKAAGPDPLDLVIDQMQREGIDIQDWDAVEAYFDRMKADGSYDQLLHDMYGDDDDDGTTPDNVVSLDDARKAKHKH</sequence>
<dbReference type="Proteomes" id="UP001596171">
    <property type="component" value="Unassembled WGS sequence"/>
</dbReference>
<reference evidence="3" key="1">
    <citation type="journal article" date="2019" name="Int. J. Syst. Evol. Microbiol.">
        <title>The Global Catalogue of Microorganisms (GCM) 10K type strain sequencing project: providing services to taxonomists for standard genome sequencing and annotation.</title>
        <authorList>
            <consortium name="The Broad Institute Genomics Platform"/>
            <consortium name="The Broad Institute Genome Sequencing Center for Infectious Disease"/>
            <person name="Wu L."/>
            <person name="Ma J."/>
        </authorList>
    </citation>
    <scope>NUCLEOTIDE SEQUENCE [LARGE SCALE GENOMIC DNA]</scope>
    <source>
        <strain evidence="3">CCM 8930</strain>
    </source>
</reference>
<feature type="region of interest" description="Disordered" evidence="1">
    <location>
        <begin position="327"/>
        <end position="351"/>
    </location>
</feature>